<feature type="compositionally biased region" description="Basic and acidic residues" evidence="5">
    <location>
        <begin position="972"/>
        <end position="993"/>
    </location>
</feature>
<dbReference type="SUPFAM" id="SSF90229">
    <property type="entry name" value="CCCH zinc finger"/>
    <property type="match status" value="1"/>
</dbReference>
<keyword evidence="2 4" id="KW-0863">Zinc-finger</keyword>
<accession>A0A1Q9CWK7</accession>
<keyword evidence="8" id="KW-1185">Reference proteome</keyword>
<dbReference type="PROSITE" id="PS50103">
    <property type="entry name" value="ZF_C3H1"/>
    <property type="match status" value="1"/>
</dbReference>
<feature type="compositionally biased region" description="Polar residues" evidence="5">
    <location>
        <begin position="2082"/>
        <end position="2095"/>
    </location>
</feature>
<dbReference type="GO" id="GO:0008270">
    <property type="term" value="F:zinc ion binding"/>
    <property type="evidence" value="ECO:0007669"/>
    <property type="project" value="UniProtKB-KW"/>
</dbReference>
<evidence type="ECO:0000313" key="7">
    <source>
        <dbReference type="EMBL" id="OLP87310.1"/>
    </source>
</evidence>
<dbReference type="EMBL" id="LSRX01000867">
    <property type="protein sequence ID" value="OLP87310.1"/>
    <property type="molecule type" value="Genomic_DNA"/>
</dbReference>
<sequence length="2137" mass="237682">MDWPSFPADLSGQLKQDFGQPSFLWHAIDDLESAKDLLHRIEPALEGELLTRLGKVLEDWRLRMEPIVKNQRRLAVRDLHGSLDVKIADSAKLQAAYKAVTSDQPLTLLPSLLRRERNASKFVDSTERANREKNEREKYAILLCEFIKEADLPVISEIRDLADPEAATKRLFGSRRSKTLRNRYRSWKRYSEWLKVTKARVWPSGVSDLIDYAEELYQDGCGKTTLDSFQAALVVLETAGKVGETKKLSNDVLWTSTLRSLNSDLVGAKPARRSAELPTVATEVALELLVGNLEEPEYKRAVAWVFLLMMWASLRADDVQGILPQSMAFNGIGLSALLGKTKTTGPDRRTKEVKFFISREISLTGVDWLKIGFQIWKEYDKSRDYLVMEASPDWAKPTGRGVEPNVLTLYLRQIFRGLRAPRYTSSGWRSDPRALLFPKGLEAFWTGHAFRDWLPSLAAALGVPKPDRDFLGRWAINTSGGSSDYVRTSRDVVQRVQGLVASSLVTGEPRPYLEFEALERISQMMNLIDGRGSHVRNLHDVLRKSTGPQRLGGKWPTFIPEADEAEQEGPHEPISQGLHEGDPDCKYFISVSKNCGYRRLHLNGHCYVKAYKCSSVIYTNQVNAEQIDSICRDCKRRMRQQAGEDEMATDEEKRAAVARANSDLQYVLQEAGADLTTQFNICSLHTTIRRFQAIADTRAEARTAATRDFGCDANTAAGRQQQAAVVASWELAKEVSAKEVELRAEAKVLGQPRVLQVQERQAMIAAVTAVHGRLNESETPSAEYLALKAEECEINEPSASPLDCISAKRDNLESQLQSTVDAQGHIRITKVKHKLEVPVNSEHYRRIMKVEMYAWLAMAARFKAKAWLQGLTVTPFLKFTDYILGEKVSQLKIPTAQGSDQSASFRPPWTTVLAYEFRLRKEAFRLVNEEGETLADALTKVCKDTELKEVYFTTPLALASAEGSVRKYFKGSGKDPKGGKGDHATTTKGDGKSSKGKTADGQGYGGKTPGVFAGFTLLSHTPDGRQICYAFNSAKGCKGKCGRVHICRVKGCGKQHGVHQHPGVNKDSTGGTDQKQNEFPAELCDFIASAIAAVAPSGMGGRELPQHSFSTISLFENVRTSLHKDGRNGTCYNAIVAVSDFVQGGLWLEDKDGDVVREVNGESVRGRVHPVVSVPFIFEARDRYHCTEPWEGQRLVMVAFTVPECEKLDKDDAAFVVDLGFPIKGKAADVDHAIPFRPELCGNYGIPVKVSWAGSEGPLTDGFGLCSPSRWTPSARGARLGETARRFASAMHTLVKSFVLRVTPDPERTAMELVLGRYTSSPFSEKDMAQLRKQWVSLLGDSQGFDLLEVPERQPFFLPALARTAELLEDPDWEIVTQGNDNFCTGVPLGCEEILPQVPQVFDFKYKSRTLDESEYDWDRSNYQSARDFEAPLHEKFREEERLGRMFSTTLGALKERFGSERIRIASLGAIGKPDGGARPIHDATHGVQVNNAIRIESQQAVPGPADLSYVVEEPIRRGEVPFCVSADVTAAHRLSKVREQDWPYLACRADDSSPTIWVNTVGTFGVSSASFWWSRLFGIIGRVVTRCLLQILFFHLVFVDDLHANFSGRNRYVHTLMWLALFEMIGTPFSYKKFKGGFRVQFIGYELDYKSRRLFVNVIAATDNRGNEALRKKLSTTKWPLMLVNMQLSDLIMQAGLTLSLRWKPREENTLADALTNEVFSSFSENLRVPLSFSDLPLRLVLSPLRFASGGYAAIGQPQVQPILADPQRSVRSTPPAPAAPGFELKVDIPSAKGLVDNRELPPDAEPERRLTFCPRVRAKGFCRLPSCTYVHEVCRPRREFDPLYCANAPRSCKMIPCRFFAVLGFCPHGDSCIYSHAAPSPEVPQVAIDAWSTDIKANPTREVTEAAQSSEASSEEPRRKSVTASCKRPRAPKPAAGAQQMGIPRDAFNPATYPATTGEYEYLYIDPVALMMINGMNVTTTTTIELLVNYDITTPARYTQKFTKSRILVVMSTVLWVKLGSKGSSRVPCGKKRILVVNHYLNNWQPQAIPINSVRLTAKENECLVETLNALEPPGRPASSRVSRAQSSKQKPTLPQMAFLGIPPDLGCGGKDRPLSGGIAVLDAMADRRVTVTAG</sequence>
<keyword evidence="1 4" id="KW-0479">Metal-binding</keyword>
<evidence type="ECO:0000256" key="5">
    <source>
        <dbReference type="SAM" id="MobiDB-lite"/>
    </source>
</evidence>
<protein>
    <recommendedName>
        <fullName evidence="6">C3H1-type domain-containing protein</fullName>
    </recommendedName>
</protein>
<feature type="zinc finger region" description="C3H1-type" evidence="4">
    <location>
        <begin position="1853"/>
        <end position="1881"/>
    </location>
</feature>
<keyword evidence="3 4" id="KW-0862">Zinc</keyword>
<evidence type="ECO:0000256" key="3">
    <source>
        <dbReference type="ARBA" id="ARBA00022833"/>
    </source>
</evidence>
<reference evidence="7 8" key="1">
    <citation type="submission" date="2016-02" db="EMBL/GenBank/DDBJ databases">
        <title>Genome analysis of coral dinoflagellate symbionts highlights evolutionary adaptations to a symbiotic lifestyle.</title>
        <authorList>
            <person name="Aranda M."/>
            <person name="Li Y."/>
            <person name="Liew Y.J."/>
            <person name="Baumgarten S."/>
            <person name="Simakov O."/>
            <person name="Wilson M."/>
            <person name="Piel J."/>
            <person name="Ashoor H."/>
            <person name="Bougouffa S."/>
            <person name="Bajic V.B."/>
            <person name="Ryu T."/>
            <person name="Ravasi T."/>
            <person name="Bayer T."/>
            <person name="Micklem G."/>
            <person name="Kim H."/>
            <person name="Bhak J."/>
            <person name="Lajeunesse T.C."/>
            <person name="Voolstra C.R."/>
        </authorList>
    </citation>
    <scope>NUCLEOTIDE SEQUENCE [LARGE SCALE GENOMIC DNA]</scope>
    <source>
        <strain evidence="7 8">CCMP2467</strain>
    </source>
</reference>
<name>A0A1Q9CWK7_SYMMI</name>
<evidence type="ECO:0000256" key="1">
    <source>
        <dbReference type="ARBA" id="ARBA00022723"/>
    </source>
</evidence>
<feature type="domain" description="C3H1-type" evidence="6">
    <location>
        <begin position="1853"/>
        <end position="1881"/>
    </location>
</feature>
<dbReference type="InterPro" id="IPR000571">
    <property type="entry name" value="Znf_CCCH"/>
</dbReference>
<dbReference type="Proteomes" id="UP000186817">
    <property type="component" value="Unassembled WGS sequence"/>
</dbReference>
<feature type="region of interest" description="Disordered" evidence="5">
    <location>
        <begin position="1902"/>
        <end position="1943"/>
    </location>
</feature>
<evidence type="ECO:0000256" key="4">
    <source>
        <dbReference type="PROSITE-ProRule" id="PRU00723"/>
    </source>
</evidence>
<dbReference type="SMART" id="SM00356">
    <property type="entry name" value="ZnF_C3H1"/>
    <property type="match status" value="2"/>
</dbReference>
<evidence type="ECO:0000259" key="6">
    <source>
        <dbReference type="PROSITE" id="PS50103"/>
    </source>
</evidence>
<organism evidence="7 8">
    <name type="scientific">Symbiodinium microadriaticum</name>
    <name type="common">Dinoflagellate</name>
    <name type="synonym">Zooxanthella microadriatica</name>
    <dbReference type="NCBI Taxonomy" id="2951"/>
    <lineage>
        <taxon>Eukaryota</taxon>
        <taxon>Sar</taxon>
        <taxon>Alveolata</taxon>
        <taxon>Dinophyceae</taxon>
        <taxon>Suessiales</taxon>
        <taxon>Symbiodiniaceae</taxon>
        <taxon>Symbiodinium</taxon>
    </lineage>
</organism>
<feature type="region of interest" description="Disordered" evidence="5">
    <location>
        <begin position="970"/>
        <end position="1003"/>
    </location>
</feature>
<dbReference type="Pfam" id="PF00642">
    <property type="entry name" value="zf-CCCH"/>
    <property type="match status" value="1"/>
</dbReference>
<proteinExistence type="predicted"/>
<gene>
    <name evidence="7" type="ORF">AK812_SmicGene31467</name>
</gene>
<dbReference type="InterPro" id="IPR036855">
    <property type="entry name" value="Znf_CCCH_sf"/>
</dbReference>
<feature type="region of interest" description="Disordered" evidence="5">
    <location>
        <begin position="2075"/>
        <end position="2096"/>
    </location>
</feature>
<comment type="caution">
    <text evidence="7">The sequence shown here is derived from an EMBL/GenBank/DDBJ whole genome shotgun (WGS) entry which is preliminary data.</text>
</comment>
<dbReference type="OrthoDB" id="409631at2759"/>
<evidence type="ECO:0000313" key="8">
    <source>
        <dbReference type="Proteomes" id="UP000186817"/>
    </source>
</evidence>
<evidence type="ECO:0000256" key="2">
    <source>
        <dbReference type="ARBA" id="ARBA00022771"/>
    </source>
</evidence>